<evidence type="ECO:0000256" key="1">
    <source>
        <dbReference type="SAM" id="MobiDB-lite"/>
    </source>
</evidence>
<evidence type="ECO:0000313" key="2">
    <source>
        <dbReference type="EMBL" id="ELP68637.1"/>
    </source>
</evidence>
<organism evidence="2 3">
    <name type="scientific">Streptomyces turgidiscabies (strain Car8)</name>
    <dbReference type="NCBI Taxonomy" id="698760"/>
    <lineage>
        <taxon>Bacteria</taxon>
        <taxon>Bacillati</taxon>
        <taxon>Actinomycetota</taxon>
        <taxon>Actinomycetes</taxon>
        <taxon>Kitasatosporales</taxon>
        <taxon>Streptomycetaceae</taxon>
        <taxon>Streptomyces</taxon>
    </lineage>
</organism>
<feature type="compositionally biased region" description="Basic residues" evidence="1">
    <location>
        <begin position="18"/>
        <end position="28"/>
    </location>
</feature>
<name>L7FBL8_STRT8</name>
<feature type="region of interest" description="Disordered" evidence="1">
    <location>
        <begin position="1"/>
        <end position="28"/>
    </location>
</feature>
<comment type="caution">
    <text evidence="2">The sequence shown here is derived from an EMBL/GenBank/DDBJ whole genome shotgun (WGS) entry which is preliminary data.</text>
</comment>
<proteinExistence type="predicted"/>
<sequence>MVGVAPGSDRQGLPLRDRRGHGTPRRSLRGTLVSVAAVRGHVARIERLQASAAYDAQKRARRTAFE</sequence>
<accession>L7FBL8</accession>
<dbReference type="AlphaFoldDB" id="L7FBL8"/>
<dbReference type="Proteomes" id="UP000010931">
    <property type="component" value="Unassembled WGS sequence"/>
</dbReference>
<reference evidence="2 3" key="1">
    <citation type="journal article" date="2011" name="Plasmid">
        <title>Streptomyces turgidiscabies Car8 contains a modular pathogenicity island that shares virulence genes with other actinobacterial plant pathogens.</title>
        <authorList>
            <person name="Huguet-Tapia J.C."/>
            <person name="Badger J.H."/>
            <person name="Loria R."/>
            <person name="Pettis G.S."/>
        </authorList>
    </citation>
    <scope>NUCLEOTIDE SEQUENCE [LARGE SCALE GENOMIC DNA]</scope>
    <source>
        <strain evidence="2 3">Car8</strain>
    </source>
</reference>
<dbReference type="EMBL" id="AEJB01000208">
    <property type="protein sequence ID" value="ELP68637.1"/>
    <property type="molecule type" value="Genomic_DNA"/>
</dbReference>
<gene>
    <name evidence="2" type="ORF">STRTUCAR8_03590</name>
</gene>
<evidence type="ECO:0000313" key="3">
    <source>
        <dbReference type="Proteomes" id="UP000010931"/>
    </source>
</evidence>
<protein>
    <submittedName>
        <fullName evidence="2">Toxin-antitoxin system, antitoxin component, ribbon-helix-helix domain protein</fullName>
    </submittedName>
</protein>
<keyword evidence="3" id="KW-1185">Reference proteome</keyword>